<organism evidence="1 2">
    <name type="scientific">Marivirga atlantica</name>
    <dbReference type="NCBI Taxonomy" id="1548457"/>
    <lineage>
        <taxon>Bacteria</taxon>
        <taxon>Pseudomonadati</taxon>
        <taxon>Bacteroidota</taxon>
        <taxon>Cytophagia</taxon>
        <taxon>Cytophagales</taxon>
        <taxon>Marivirgaceae</taxon>
        <taxon>Marivirga</taxon>
    </lineage>
</organism>
<sequence>MKKVLQTLILIPFLIVGLQTNEIQAQRPMHEIHSMLIFNFIKYVEWPEESKTGDFVIAVYGDDGVYDQLAKFYGAKPIKGQNVKVINVNSVGEINNAHIIYLADSKSGNFDEVIAKVAGKPTMVITDKNGLGEKGSNINFKTVGGKLKFELNQAAFDKNKLKVSSQLVSMAIVI</sequence>
<dbReference type="Pfam" id="PF13689">
    <property type="entry name" value="DUF4154"/>
    <property type="match status" value="1"/>
</dbReference>
<evidence type="ECO:0000313" key="2">
    <source>
        <dbReference type="Proteomes" id="UP000642920"/>
    </source>
</evidence>
<comment type="caution">
    <text evidence="1">The sequence shown here is derived from an EMBL/GenBank/DDBJ whole genome shotgun (WGS) entry which is preliminary data.</text>
</comment>
<dbReference type="RefSeq" id="WP_201919891.1">
    <property type="nucleotide sequence ID" value="NZ_JAERQG010000002.1"/>
</dbReference>
<accession>A0A937AKR8</accession>
<dbReference type="Proteomes" id="UP000642920">
    <property type="component" value="Unassembled WGS sequence"/>
</dbReference>
<keyword evidence="2" id="KW-1185">Reference proteome</keyword>
<gene>
    <name evidence="1" type="ORF">JKP34_08865</name>
</gene>
<proteinExistence type="predicted"/>
<evidence type="ECO:0000313" key="1">
    <source>
        <dbReference type="EMBL" id="MBL0765358.1"/>
    </source>
</evidence>
<protein>
    <submittedName>
        <fullName evidence="1">YfiR family protein</fullName>
    </submittedName>
</protein>
<dbReference type="EMBL" id="JAERQG010000002">
    <property type="protein sequence ID" value="MBL0765358.1"/>
    <property type="molecule type" value="Genomic_DNA"/>
</dbReference>
<reference evidence="1" key="1">
    <citation type="submission" date="2021-01" db="EMBL/GenBank/DDBJ databases">
        <title>Marivirga sp. nov., isolated from intertidal surface sediments.</title>
        <authorList>
            <person name="Zhang M."/>
        </authorList>
    </citation>
    <scope>NUCLEOTIDE SEQUENCE</scope>
    <source>
        <strain evidence="1">SM1354</strain>
    </source>
</reference>
<name>A0A937AKR8_9BACT</name>
<dbReference type="InterPro" id="IPR025293">
    <property type="entry name" value="YfiR/HmsC-like"/>
</dbReference>
<dbReference type="AlphaFoldDB" id="A0A937AKR8"/>